<evidence type="ECO:0000256" key="7">
    <source>
        <dbReference type="ARBA" id="ARBA00022982"/>
    </source>
</evidence>
<dbReference type="GO" id="GO:0046872">
    <property type="term" value="F:metal ion binding"/>
    <property type="evidence" value="ECO:0007669"/>
    <property type="project" value="UniProtKB-KW"/>
</dbReference>
<keyword evidence="4" id="KW-0349">Heme</keyword>
<evidence type="ECO:0000256" key="5">
    <source>
        <dbReference type="ARBA" id="ARBA00022692"/>
    </source>
</evidence>
<dbReference type="Gene3D" id="1.20.120.1770">
    <property type="match status" value="1"/>
</dbReference>
<evidence type="ECO:0000259" key="13">
    <source>
        <dbReference type="PROSITE" id="PS50939"/>
    </source>
</evidence>
<dbReference type="GO" id="GO:0016491">
    <property type="term" value="F:oxidoreductase activity"/>
    <property type="evidence" value="ECO:0007669"/>
    <property type="project" value="InterPro"/>
</dbReference>
<keyword evidence="10 12" id="KW-0472">Membrane</keyword>
<feature type="compositionally biased region" description="Polar residues" evidence="11">
    <location>
        <begin position="17"/>
        <end position="26"/>
    </location>
</feature>
<keyword evidence="9" id="KW-0408">Iron</keyword>
<evidence type="ECO:0000256" key="3">
    <source>
        <dbReference type="ARBA" id="ARBA00022448"/>
    </source>
</evidence>
<protein>
    <recommendedName>
        <fullName evidence="13">Cytochrome b561 domain-containing protein</fullName>
    </recommendedName>
</protein>
<feature type="transmembrane region" description="Helical" evidence="12">
    <location>
        <begin position="178"/>
        <end position="200"/>
    </location>
</feature>
<sequence>MDQRSSSSAVEGGLSEPLTSHESTNLLLPEGNREGASAIMAPSLQAETVTLATAQQVAGAVAHFLSLAVLLVVSIWVFDEGMGGGGLSWKKGDAKRVFNWHPLLMITAFSFMTVASLAFRPSIPRISTFMARSTKKLLHGIEWTVAALSATVGLVAVVQSHNDAASGFIANLYSLHSWVGVFVIAMYLSQFAVGTCAFALDIPSIFTPAVKANVVMVHRFVGQFVYNLTAATILLGIQEKEGFIGCNYTVTKADTFPIQHFFDIPKVCRIGHFIGILVVLTTLCTNFALYSFEKAPHRNR</sequence>
<dbReference type="PANTHER" id="PTHR10106">
    <property type="entry name" value="CYTOCHROME B561-RELATED"/>
    <property type="match status" value="1"/>
</dbReference>
<proteinExistence type="predicted"/>
<dbReference type="PROSITE" id="PS50939">
    <property type="entry name" value="CYTOCHROME_B561"/>
    <property type="match status" value="1"/>
</dbReference>
<evidence type="ECO:0000256" key="1">
    <source>
        <dbReference type="ARBA" id="ARBA00001970"/>
    </source>
</evidence>
<evidence type="ECO:0000256" key="10">
    <source>
        <dbReference type="ARBA" id="ARBA00023136"/>
    </source>
</evidence>
<accession>A0A7S2UAW4</accession>
<feature type="region of interest" description="Disordered" evidence="11">
    <location>
        <begin position="1"/>
        <end position="27"/>
    </location>
</feature>
<evidence type="ECO:0000256" key="8">
    <source>
        <dbReference type="ARBA" id="ARBA00022989"/>
    </source>
</evidence>
<reference evidence="14" key="1">
    <citation type="submission" date="2021-01" db="EMBL/GenBank/DDBJ databases">
        <authorList>
            <person name="Corre E."/>
            <person name="Pelletier E."/>
            <person name="Niang G."/>
            <person name="Scheremetjew M."/>
            <person name="Finn R."/>
            <person name="Kale V."/>
            <person name="Holt S."/>
            <person name="Cochrane G."/>
            <person name="Meng A."/>
            <person name="Brown T."/>
            <person name="Cohen L."/>
        </authorList>
    </citation>
    <scope>NUCLEOTIDE SEQUENCE</scope>
    <source>
        <strain evidence="14">CCMP2084</strain>
    </source>
</reference>
<feature type="transmembrane region" description="Helical" evidence="12">
    <location>
        <begin position="140"/>
        <end position="158"/>
    </location>
</feature>
<evidence type="ECO:0000313" key="14">
    <source>
        <dbReference type="EMBL" id="CAD9811792.1"/>
    </source>
</evidence>
<feature type="transmembrane region" description="Helical" evidence="12">
    <location>
        <begin position="57"/>
        <end position="78"/>
    </location>
</feature>
<evidence type="ECO:0000256" key="9">
    <source>
        <dbReference type="ARBA" id="ARBA00023004"/>
    </source>
</evidence>
<dbReference type="PANTHER" id="PTHR10106:SF0">
    <property type="entry name" value="LD36721P"/>
    <property type="match status" value="1"/>
</dbReference>
<evidence type="ECO:0000256" key="6">
    <source>
        <dbReference type="ARBA" id="ARBA00022723"/>
    </source>
</evidence>
<dbReference type="EMBL" id="HBHQ01005412">
    <property type="protein sequence ID" value="CAD9811792.1"/>
    <property type="molecule type" value="Transcribed_RNA"/>
</dbReference>
<keyword evidence="8 12" id="KW-1133">Transmembrane helix</keyword>
<comment type="cofactor">
    <cofactor evidence="1">
        <name>heme b</name>
        <dbReference type="ChEBI" id="CHEBI:60344"/>
    </cofactor>
</comment>
<organism evidence="14">
    <name type="scientific">Attheya septentrionalis</name>
    <dbReference type="NCBI Taxonomy" id="420275"/>
    <lineage>
        <taxon>Eukaryota</taxon>
        <taxon>Sar</taxon>
        <taxon>Stramenopiles</taxon>
        <taxon>Ochrophyta</taxon>
        <taxon>Bacillariophyta</taxon>
        <taxon>Coscinodiscophyceae</taxon>
        <taxon>Chaetocerotophycidae</taxon>
        <taxon>Chaetocerotales</taxon>
        <taxon>Attheyaceae</taxon>
        <taxon>Attheya</taxon>
    </lineage>
</organism>
<evidence type="ECO:0000256" key="12">
    <source>
        <dbReference type="SAM" id="Phobius"/>
    </source>
</evidence>
<evidence type="ECO:0000256" key="2">
    <source>
        <dbReference type="ARBA" id="ARBA00004141"/>
    </source>
</evidence>
<dbReference type="InterPro" id="IPR043205">
    <property type="entry name" value="CYB561/CYBRD1-like"/>
</dbReference>
<keyword evidence="7" id="KW-0249">Electron transport</keyword>
<dbReference type="AlphaFoldDB" id="A0A7S2UAW4"/>
<evidence type="ECO:0000256" key="4">
    <source>
        <dbReference type="ARBA" id="ARBA00022617"/>
    </source>
</evidence>
<evidence type="ECO:0000256" key="11">
    <source>
        <dbReference type="SAM" id="MobiDB-lite"/>
    </source>
</evidence>
<feature type="domain" description="Cytochrome b561" evidence="13">
    <location>
        <begin position="61"/>
        <end position="290"/>
    </location>
</feature>
<feature type="transmembrane region" description="Helical" evidence="12">
    <location>
        <begin position="270"/>
        <end position="292"/>
    </location>
</feature>
<keyword evidence="5 12" id="KW-0812">Transmembrane</keyword>
<feature type="transmembrane region" description="Helical" evidence="12">
    <location>
        <begin position="220"/>
        <end position="237"/>
    </location>
</feature>
<keyword evidence="3" id="KW-0813">Transport</keyword>
<name>A0A7S2UAW4_9STRA</name>
<dbReference type="SMART" id="SM00665">
    <property type="entry name" value="B561"/>
    <property type="match status" value="1"/>
</dbReference>
<gene>
    <name evidence="14" type="ORF">ASEP1449_LOCUS3617</name>
</gene>
<dbReference type="InterPro" id="IPR006593">
    <property type="entry name" value="Cyt_b561/ferric_Rdtase_TM"/>
</dbReference>
<dbReference type="GO" id="GO:0016020">
    <property type="term" value="C:membrane"/>
    <property type="evidence" value="ECO:0007669"/>
    <property type="project" value="UniProtKB-SubCell"/>
</dbReference>
<dbReference type="Pfam" id="PF03188">
    <property type="entry name" value="Cytochrom_B561"/>
    <property type="match status" value="1"/>
</dbReference>
<feature type="transmembrane region" description="Helical" evidence="12">
    <location>
        <begin position="98"/>
        <end position="119"/>
    </location>
</feature>
<comment type="subcellular location">
    <subcellularLocation>
        <location evidence="2">Membrane</location>
        <topology evidence="2">Multi-pass membrane protein</topology>
    </subcellularLocation>
</comment>
<keyword evidence="6" id="KW-0479">Metal-binding</keyword>